<name>A0A2P2NEN0_RHIMU</name>
<protein>
    <submittedName>
        <fullName evidence="1">Uncharacterized protein</fullName>
    </submittedName>
</protein>
<accession>A0A2P2NEN0</accession>
<dbReference type="EMBL" id="GGEC01060448">
    <property type="protein sequence ID" value="MBX40932.1"/>
    <property type="molecule type" value="Transcribed_RNA"/>
</dbReference>
<sequence>MSIYHPLLLSLAIGKKERKVKVWYQNGIK</sequence>
<organism evidence="1">
    <name type="scientific">Rhizophora mucronata</name>
    <name type="common">Asiatic mangrove</name>
    <dbReference type="NCBI Taxonomy" id="61149"/>
    <lineage>
        <taxon>Eukaryota</taxon>
        <taxon>Viridiplantae</taxon>
        <taxon>Streptophyta</taxon>
        <taxon>Embryophyta</taxon>
        <taxon>Tracheophyta</taxon>
        <taxon>Spermatophyta</taxon>
        <taxon>Magnoliopsida</taxon>
        <taxon>eudicotyledons</taxon>
        <taxon>Gunneridae</taxon>
        <taxon>Pentapetalae</taxon>
        <taxon>rosids</taxon>
        <taxon>fabids</taxon>
        <taxon>Malpighiales</taxon>
        <taxon>Rhizophoraceae</taxon>
        <taxon>Rhizophora</taxon>
    </lineage>
</organism>
<evidence type="ECO:0000313" key="1">
    <source>
        <dbReference type="EMBL" id="MBX40932.1"/>
    </source>
</evidence>
<proteinExistence type="predicted"/>
<dbReference type="AlphaFoldDB" id="A0A2P2NEN0"/>
<reference evidence="1" key="1">
    <citation type="submission" date="2018-02" db="EMBL/GenBank/DDBJ databases">
        <title>Rhizophora mucronata_Transcriptome.</title>
        <authorList>
            <person name="Meera S.P."/>
            <person name="Sreeshan A."/>
            <person name="Augustine A."/>
        </authorList>
    </citation>
    <scope>NUCLEOTIDE SEQUENCE</scope>
    <source>
        <tissue evidence="1">Leaf</tissue>
    </source>
</reference>